<dbReference type="Proteomes" id="UP000620262">
    <property type="component" value="Unassembled WGS sequence"/>
</dbReference>
<keyword evidence="3" id="KW-1185">Reference proteome</keyword>
<comment type="caution">
    <text evidence="2">The sequence shown here is derived from an EMBL/GenBank/DDBJ whole genome shotgun (WGS) entry which is preliminary data.</text>
</comment>
<name>A0ABR9ITG0_RHIVS</name>
<dbReference type="Gene3D" id="2.160.20.120">
    <property type="match status" value="1"/>
</dbReference>
<gene>
    <name evidence="2" type="ORF">H4W29_003660</name>
</gene>
<reference evidence="2 3" key="1">
    <citation type="submission" date="2020-10" db="EMBL/GenBank/DDBJ databases">
        <title>Sequencing the genomes of 1000 actinobacteria strains.</title>
        <authorList>
            <person name="Klenk H.-P."/>
        </authorList>
    </citation>
    <scope>NUCLEOTIDE SEQUENCE [LARGE SCALE GENOMIC DNA]</scope>
    <source>
        <strain evidence="2 3">DSM 7307</strain>
    </source>
</reference>
<accession>A0ABR9ITG0</accession>
<dbReference type="InterPro" id="IPR021255">
    <property type="entry name" value="DUF2807"/>
</dbReference>
<feature type="domain" description="Putative auto-transporter adhesin head GIN" evidence="1">
    <location>
        <begin position="70"/>
        <end position="219"/>
    </location>
</feature>
<evidence type="ECO:0000313" key="3">
    <source>
        <dbReference type="Proteomes" id="UP000620262"/>
    </source>
</evidence>
<evidence type="ECO:0000313" key="2">
    <source>
        <dbReference type="EMBL" id="MBE1506479.1"/>
    </source>
</evidence>
<dbReference type="EMBL" id="JADBEC010000001">
    <property type="protein sequence ID" value="MBE1506479.1"/>
    <property type="molecule type" value="Genomic_DNA"/>
</dbReference>
<proteinExistence type="predicted"/>
<dbReference type="Pfam" id="PF10988">
    <property type="entry name" value="DUF2807"/>
    <property type="match status" value="1"/>
</dbReference>
<organism evidence="2 3">
    <name type="scientific">Rhizobium viscosum</name>
    <name type="common">Arthrobacter viscosus</name>
    <dbReference type="NCBI Taxonomy" id="1673"/>
    <lineage>
        <taxon>Bacteria</taxon>
        <taxon>Pseudomonadati</taxon>
        <taxon>Pseudomonadota</taxon>
        <taxon>Alphaproteobacteria</taxon>
        <taxon>Hyphomicrobiales</taxon>
        <taxon>Rhizobiaceae</taxon>
        <taxon>Rhizobium/Agrobacterium group</taxon>
        <taxon>Rhizobium</taxon>
    </lineage>
</organism>
<protein>
    <recommendedName>
        <fullName evidence="1">Putative auto-transporter adhesin head GIN domain-containing protein</fullName>
    </recommendedName>
</protein>
<evidence type="ECO:0000259" key="1">
    <source>
        <dbReference type="Pfam" id="PF10988"/>
    </source>
</evidence>
<sequence>MIGKLAFVAAAGAIGAAVLLTLGIGLSGGGWVDAAQLIGATQSTCGSAASSQEKIVLPFAAGEDGFTIDLPASVRYRPGEPAEVVVSGDPTLLDHVKLDGGMLSLDCDPGWFASKLDVSMSGPAVTNWTLLGNGDLTLSGIAQPELRLSIRGNGDVAATGHAETVGVDISGSGAARLRSLEAKSAQVAIRGNGDAQMTASADADVSISGNGNVELSGQPVLRRSDISGNGRIVQVP</sequence>
<dbReference type="RefSeq" id="WP_192730176.1">
    <property type="nucleotide sequence ID" value="NZ_BAAAVL010000013.1"/>
</dbReference>